<dbReference type="InterPro" id="IPR013381">
    <property type="entry name" value="CRISPR-assoc_prot_Cse1"/>
</dbReference>
<dbReference type="Proteomes" id="UP000070659">
    <property type="component" value="Unassembled WGS sequence"/>
</dbReference>
<feature type="compositionally biased region" description="Basic and acidic residues" evidence="1">
    <location>
        <begin position="221"/>
        <end position="239"/>
    </location>
</feature>
<evidence type="ECO:0000256" key="1">
    <source>
        <dbReference type="SAM" id="MobiDB-lite"/>
    </source>
</evidence>
<proteinExistence type="predicted"/>
<name>A0A132MJD3_9ACTN</name>
<comment type="caution">
    <text evidence="2">The sequence shown here is derived from an EMBL/GenBank/DDBJ whole genome shotgun (WGS) entry which is preliminary data.</text>
</comment>
<dbReference type="Gene3D" id="1.10.132.100">
    <property type="match status" value="1"/>
</dbReference>
<gene>
    <name evidence="2" type="ORF">TH66_18070</name>
</gene>
<organism evidence="2 3">
    <name type="scientific">Carbonactinospora thermoautotrophica</name>
    <dbReference type="NCBI Taxonomy" id="1469144"/>
    <lineage>
        <taxon>Bacteria</taxon>
        <taxon>Bacillati</taxon>
        <taxon>Actinomycetota</taxon>
        <taxon>Actinomycetes</taxon>
        <taxon>Kitasatosporales</taxon>
        <taxon>Carbonactinosporaceae</taxon>
        <taxon>Carbonactinospora</taxon>
    </lineage>
</organism>
<protein>
    <recommendedName>
        <fullName evidence="4">CRISPR-associated protein Cse1</fullName>
    </recommendedName>
</protein>
<evidence type="ECO:0000313" key="3">
    <source>
        <dbReference type="Proteomes" id="UP000070659"/>
    </source>
</evidence>
<sequence length="530" mass="59684">MAASFDLVTQPWLPVVDLQGRPAEVGLADVLTRAHELRRIAGETPPMTAALYRLVLALAHRVYGPKDHDEWAELWKAEKLADAPAGERLWDYLKEHSAAFDLFHPERPFLQCPALAEIPPASVAKLVPYRATGNNVTLFDHTTAQDRIMLSPAEAARWLVTVQAYDTGGLKTPYRNDKSSRPAPCNTFGCALVEGATLKETLLLNLVVYDPEAEEPEPTTPDDRPAWEDPKPPDPEPHPRPPLGWTDLLTWPSRRVLLSSREDSGRTVVDGVVLTPGTRLEKDLVDIELMAAFRRRAGRKGEPEGPFLPVLLEEHRGVWRHAAELLLPGDSFRQRPRTLDHLAELVKAELLPKNAVYTLRVFGQRLDDKGGAVQSWREESVPAPVALLRAEEPRIGYLIGYAVQLADEIGDSLRRMQRAYRQDFKAKPSVELEVAYWPRLPGPFGDFLRALADAVREERPEHDAFDRWARAVEYIAREAADRWAEGSPCQGRRLLTIGEHLDAFYRLLSYLVKRFQALAAKHVRRDEEAA</sequence>
<dbReference type="Pfam" id="PF09481">
    <property type="entry name" value="CRISPR_Cse1"/>
    <property type="match status" value="1"/>
</dbReference>
<dbReference type="NCBIfam" id="TIGR02547">
    <property type="entry name" value="casA_cse1"/>
    <property type="match status" value="1"/>
</dbReference>
<dbReference type="PATRIC" id="fig|1469144.8.peg.172"/>
<dbReference type="RefSeq" id="WP_067071198.1">
    <property type="nucleotide sequence ID" value="NZ_JYIJ01000019.1"/>
</dbReference>
<accession>A0A132MJD3</accession>
<dbReference type="AlphaFoldDB" id="A0A132MJD3"/>
<feature type="region of interest" description="Disordered" evidence="1">
    <location>
        <begin position="213"/>
        <end position="246"/>
    </location>
</feature>
<dbReference type="EMBL" id="JYIJ01000019">
    <property type="protein sequence ID" value="KWW97521.1"/>
    <property type="molecule type" value="Genomic_DNA"/>
</dbReference>
<reference evidence="2 3" key="1">
    <citation type="submission" date="2015-02" db="EMBL/GenBank/DDBJ databases">
        <title>Physiological reanalysis, assessment of diazotrophy, and genome sequences of multiple isolates of Streptomyces thermoautotrophicus.</title>
        <authorList>
            <person name="MacKellar D.C."/>
            <person name="Lieber L."/>
            <person name="Norman J."/>
            <person name="Bolger A."/>
            <person name="Tobin C."/>
            <person name="Murray J.W."/>
            <person name="Prell J."/>
        </authorList>
    </citation>
    <scope>NUCLEOTIDE SEQUENCE [LARGE SCALE GENOMIC DNA]</scope>
    <source>
        <strain evidence="2 3">UBT1</strain>
    </source>
</reference>
<evidence type="ECO:0008006" key="4">
    <source>
        <dbReference type="Google" id="ProtNLM"/>
    </source>
</evidence>
<dbReference type="CDD" id="cd09729">
    <property type="entry name" value="Cse1_I-E"/>
    <property type="match status" value="1"/>
</dbReference>
<evidence type="ECO:0000313" key="2">
    <source>
        <dbReference type="EMBL" id="KWW97521.1"/>
    </source>
</evidence>